<organism evidence="2 3">
    <name type="scientific">Ilyodon furcidens</name>
    <name type="common">goldbreast splitfin</name>
    <dbReference type="NCBI Taxonomy" id="33524"/>
    <lineage>
        <taxon>Eukaryota</taxon>
        <taxon>Metazoa</taxon>
        <taxon>Chordata</taxon>
        <taxon>Craniata</taxon>
        <taxon>Vertebrata</taxon>
        <taxon>Euteleostomi</taxon>
        <taxon>Actinopterygii</taxon>
        <taxon>Neopterygii</taxon>
        <taxon>Teleostei</taxon>
        <taxon>Neoteleostei</taxon>
        <taxon>Acanthomorphata</taxon>
        <taxon>Ovalentaria</taxon>
        <taxon>Atherinomorphae</taxon>
        <taxon>Cyprinodontiformes</taxon>
        <taxon>Goodeidae</taxon>
        <taxon>Ilyodon</taxon>
    </lineage>
</organism>
<gene>
    <name evidence="2" type="ORF">ILYODFUR_035276</name>
</gene>
<name>A0ABV0VAE7_9TELE</name>
<sequence>MISRGVPKTKPVFLISLLSFFKSLALMLLPQQMMAGEFTLFTTDLEKTCSILLQTPKDLSFLKKYSLLCPFLHTVARRDTQLDLYYVLQVNTELFILLCNLNNFSHDGNSL</sequence>
<keyword evidence="1" id="KW-1133">Transmembrane helix</keyword>
<evidence type="ECO:0000313" key="3">
    <source>
        <dbReference type="Proteomes" id="UP001482620"/>
    </source>
</evidence>
<keyword evidence="1" id="KW-0472">Membrane</keyword>
<comment type="caution">
    <text evidence="2">The sequence shown here is derived from an EMBL/GenBank/DDBJ whole genome shotgun (WGS) entry which is preliminary data.</text>
</comment>
<evidence type="ECO:0008006" key="4">
    <source>
        <dbReference type="Google" id="ProtNLM"/>
    </source>
</evidence>
<evidence type="ECO:0000313" key="2">
    <source>
        <dbReference type="EMBL" id="MEQ2253722.1"/>
    </source>
</evidence>
<reference evidence="2 3" key="1">
    <citation type="submission" date="2021-06" db="EMBL/GenBank/DDBJ databases">
        <authorList>
            <person name="Palmer J.M."/>
        </authorList>
    </citation>
    <scope>NUCLEOTIDE SEQUENCE [LARGE SCALE GENOMIC DNA]</scope>
    <source>
        <strain evidence="3">if_2019</strain>
        <tissue evidence="2">Muscle</tissue>
    </source>
</reference>
<evidence type="ECO:0000256" key="1">
    <source>
        <dbReference type="SAM" id="Phobius"/>
    </source>
</evidence>
<feature type="transmembrane region" description="Helical" evidence="1">
    <location>
        <begin position="12"/>
        <end position="29"/>
    </location>
</feature>
<dbReference type="EMBL" id="JAHRIQ010099340">
    <property type="protein sequence ID" value="MEQ2253722.1"/>
    <property type="molecule type" value="Genomic_DNA"/>
</dbReference>
<proteinExistence type="predicted"/>
<protein>
    <recommendedName>
        <fullName evidence="4">Secreted protein</fullName>
    </recommendedName>
</protein>
<accession>A0ABV0VAE7</accession>
<dbReference type="Proteomes" id="UP001482620">
    <property type="component" value="Unassembled WGS sequence"/>
</dbReference>
<keyword evidence="1" id="KW-0812">Transmembrane</keyword>
<keyword evidence="3" id="KW-1185">Reference proteome</keyword>